<gene>
    <name evidence="2" type="ORF">GSLYS_00020719001</name>
</gene>
<dbReference type="EMBL" id="CAXITT010000963">
    <property type="protein sequence ID" value="CAL1547394.1"/>
    <property type="molecule type" value="Genomic_DNA"/>
</dbReference>
<feature type="non-terminal residue" evidence="2">
    <location>
        <position position="1"/>
    </location>
</feature>
<proteinExistence type="predicted"/>
<feature type="non-terminal residue" evidence="2">
    <location>
        <position position="83"/>
    </location>
</feature>
<reference evidence="2 3" key="1">
    <citation type="submission" date="2024-04" db="EMBL/GenBank/DDBJ databases">
        <authorList>
            <consortium name="Genoscope - CEA"/>
            <person name="William W."/>
        </authorList>
    </citation>
    <scope>NUCLEOTIDE SEQUENCE [LARGE SCALE GENOMIC DNA]</scope>
</reference>
<sequence length="83" mass="8959">PNTYELIVTDSSTAYPVGTHLLADLDNQTAVDHVCGSLTPSEECGPWQSCCRSADLCCEHQKADGPRPQTSYGSTLCPRTWDG</sequence>
<evidence type="ECO:0000313" key="2">
    <source>
        <dbReference type="EMBL" id="CAL1547394.1"/>
    </source>
</evidence>
<dbReference type="Proteomes" id="UP001497497">
    <property type="component" value="Unassembled WGS sequence"/>
</dbReference>
<protein>
    <submittedName>
        <fullName evidence="2">Uncharacterized protein</fullName>
    </submittedName>
</protein>
<comment type="caution">
    <text evidence="2">The sequence shown here is derived from an EMBL/GenBank/DDBJ whole genome shotgun (WGS) entry which is preliminary data.</text>
</comment>
<evidence type="ECO:0000256" key="1">
    <source>
        <dbReference type="SAM" id="MobiDB-lite"/>
    </source>
</evidence>
<evidence type="ECO:0000313" key="3">
    <source>
        <dbReference type="Proteomes" id="UP001497497"/>
    </source>
</evidence>
<organism evidence="2 3">
    <name type="scientific">Lymnaea stagnalis</name>
    <name type="common">Great pond snail</name>
    <name type="synonym">Helix stagnalis</name>
    <dbReference type="NCBI Taxonomy" id="6523"/>
    <lineage>
        <taxon>Eukaryota</taxon>
        <taxon>Metazoa</taxon>
        <taxon>Spiralia</taxon>
        <taxon>Lophotrochozoa</taxon>
        <taxon>Mollusca</taxon>
        <taxon>Gastropoda</taxon>
        <taxon>Heterobranchia</taxon>
        <taxon>Euthyneura</taxon>
        <taxon>Panpulmonata</taxon>
        <taxon>Hygrophila</taxon>
        <taxon>Lymnaeoidea</taxon>
        <taxon>Lymnaeidae</taxon>
        <taxon>Lymnaea</taxon>
    </lineage>
</organism>
<dbReference type="AlphaFoldDB" id="A0AAV2INN5"/>
<name>A0AAV2INN5_LYMST</name>
<keyword evidence="3" id="KW-1185">Reference proteome</keyword>
<feature type="region of interest" description="Disordered" evidence="1">
    <location>
        <begin position="62"/>
        <end position="83"/>
    </location>
</feature>
<accession>A0AAV2INN5</accession>